<dbReference type="InterPro" id="IPR001753">
    <property type="entry name" value="Enoyl-CoA_hydra/iso"/>
</dbReference>
<reference evidence="2" key="1">
    <citation type="submission" date="2016-11" db="EMBL/GenBank/DDBJ databases">
        <authorList>
            <person name="Varghese N."/>
            <person name="Submissions S."/>
        </authorList>
    </citation>
    <scope>NUCLEOTIDE SEQUENCE [LARGE SCALE GENOMIC DNA]</scope>
    <source>
        <strain evidence="2">DSM 22363</strain>
    </source>
</reference>
<dbReference type="PANTHER" id="PTHR11941:SF54">
    <property type="entry name" value="ENOYL-COA HYDRATASE, MITOCHONDRIAL"/>
    <property type="match status" value="1"/>
</dbReference>
<evidence type="ECO:0000313" key="1">
    <source>
        <dbReference type="EMBL" id="SIN67884.1"/>
    </source>
</evidence>
<dbReference type="Pfam" id="PF00378">
    <property type="entry name" value="ECH_1"/>
    <property type="match status" value="1"/>
</dbReference>
<evidence type="ECO:0000313" key="2">
    <source>
        <dbReference type="Proteomes" id="UP000185192"/>
    </source>
</evidence>
<dbReference type="EMBL" id="FSQW01000001">
    <property type="protein sequence ID" value="SIN67884.1"/>
    <property type="molecule type" value="Genomic_DNA"/>
</dbReference>
<dbReference type="PANTHER" id="PTHR11941">
    <property type="entry name" value="ENOYL-COA HYDRATASE-RELATED"/>
    <property type="match status" value="1"/>
</dbReference>
<dbReference type="GO" id="GO:0006635">
    <property type="term" value="P:fatty acid beta-oxidation"/>
    <property type="evidence" value="ECO:0007669"/>
    <property type="project" value="TreeGrafter"/>
</dbReference>
<proteinExistence type="predicted"/>
<dbReference type="STRING" id="1123272.SAMN02745824_1766"/>
<sequence>MAYNYALFKVSRQGRLATVTIENPPVNLITVQMYEELQGLTAELESDPDLTVVLFKSADPDFFIAHFDVELILSFPVEGEAEKSTEPNPFHVLCRRFRTMDKVTIAQIEGRIGGGGNEIASNMDMRFGVKGRTRISQMEVPLGILPGGTGTQTLPDIVGRGRALEIIVGAEDIDAETAEKWGYLNRIFAPDEIGEKVEQLTRKIAGYPPDAVRLAKQSVNNATADTDAGLSEEAYLFQQLIRTPDARANMTRFLEIGGQTRDGELRVDELVRQLGSE</sequence>
<dbReference type="GO" id="GO:0003824">
    <property type="term" value="F:catalytic activity"/>
    <property type="evidence" value="ECO:0007669"/>
    <property type="project" value="UniProtKB-ARBA"/>
</dbReference>
<dbReference type="OrthoDB" id="9795613at2"/>
<dbReference type="InterPro" id="IPR029045">
    <property type="entry name" value="ClpP/crotonase-like_dom_sf"/>
</dbReference>
<dbReference type="CDD" id="cd06558">
    <property type="entry name" value="crotonase-like"/>
    <property type="match status" value="1"/>
</dbReference>
<dbReference type="Gene3D" id="3.90.226.10">
    <property type="entry name" value="2-enoyl-CoA Hydratase, Chain A, domain 1"/>
    <property type="match status" value="1"/>
</dbReference>
<accession>A0A1N6DB52</accession>
<keyword evidence="2" id="KW-1185">Reference proteome</keyword>
<protein>
    <submittedName>
        <fullName evidence="1">Enoyl-CoA hydratase/carnithine racemase</fullName>
    </submittedName>
</protein>
<gene>
    <name evidence="1" type="ORF">SAMN02745824_1766</name>
</gene>
<organism evidence="1 2">
    <name type="scientific">Parasphingorhabdus marina DSM 22363</name>
    <dbReference type="NCBI Taxonomy" id="1123272"/>
    <lineage>
        <taxon>Bacteria</taxon>
        <taxon>Pseudomonadati</taxon>
        <taxon>Pseudomonadota</taxon>
        <taxon>Alphaproteobacteria</taxon>
        <taxon>Sphingomonadales</taxon>
        <taxon>Sphingomonadaceae</taxon>
        <taxon>Parasphingorhabdus</taxon>
    </lineage>
</organism>
<dbReference type="SUPFAM" id="SSF52096">
    <property type="entry name" value="ClpP/crotonase"/>
    <property type="match status" value="1"/>
</dbReference>
<dbReference type="AlphaFoldDB" id="A0A1N6DB52"/>
<dbReference type="Proteomes" id="UP000185192">
    <property type="component" value="Unassembled WGS sequence"/>
</dbReference>
<name>A0A1N6DB52_9SPHN</name>
<dbReference type="RefSeq" id="WP_074204641.1">
    <property type="nucleotide sequence ID" value="NZ_FSQW01000001.1"/>
</dbReference>